<evidence type="ECO:0000256" key="6">
    <source>
        <dbReference type="ARBA" id="ARBA00022801"/>
    </source>
</evidence>
<keyword evidence="7 8" id="KW-0862">Zinc</keyword>
<sequence length="463" mass="50920">MAGKYDLVIKGGNVVLLDEVRNLDIAVKNGMIVELAEQISGDGENVLDASGQYVLPGMIDAHVHFNEPGREDWEGFRHGSGLLAAGGCTTYFDMPLNNIPSTVDVAALLDKANRGGSESRVDFALWGALVPGNEEELEGLANHGVIGFKAFLSPTGTPEFEAVDDLTLYRGMKRIAGLNRILALHSESAPIIHCLEAEKKGTTVRDYCETRPVLAEMEAVSRALLMARETGCSLHFVHISSARTVRLIQEAKAAGLDVTLETCPHYLLFNIEDFERLGSVAKCAPPLREEAERLQLWEALVSGQIDMITSDHSPCPTSMKTAHEHDMFQAWGGITGGQFSLEAMIDQGHVERRLPLTQIARWTAIHPAKRFGLYPRKGVLSVGSDADLALVSLNQDHLITEQDLLSRYRHSPYIGRRFRCRVTATIQRGTIVYTLRDGVMEQPRGQWLQPCEAAQAEGRTIKA</sequence>
<feature type="binding site" evidence="8">
    <location>
        <position position="64"/>
    </location>
    <ligand>
        <name>Zn(2+)</name>
        <dbReference type="ChEBI" id="CHEBI:29105"/>
        <label>1</label>
    </ligand>
</feature>
<comment type="similarity">
    <text evidence="2">Belongs to the metallo-dependent hydrolases superfamily. DHOase family. Class I DHOase subfamily.</text>
</comment>
<evidence type="ECO:0000256" key="4">
    <source>
        <dbReference type="ARBA" id="ARBA00022631"/>
    </source>
</evidence>
<dbReference type="PANTHER" id="PTHR43668">
    <property type="entry name" value="ALLANTOINASE"/>
    <property type="match status" value="1"/>
</dbReference>
<evidence type="ECO:0000256" key="5">
    <source>
        <dbReference type="ARBA" id="ARBA00022723"/>
    </source>
</evidence>
<dbReference type="SUPFAM" id="SSF51338">
    <property type="entry name" value="Composite domain of metallo-dependent hydrolases"/>
    <property type="match status" value="1"/>
</dbReference>
<dbReference type="RefSeq" id="WP_234992502.1">
    <property type="nucleotide sequence ID" value="NZ_CP048103.1"/>
</dbReference>
<feature type="binding site" description="via carbamate group" evidence="8">
    <location>
        <position position="149"/>
    </location>
    <ligand>
        <name>Zn(2+)</name>
        <dbReference type="ChEBI" id="CHEBI:29105"/>
        <label>1</label>
    </ligand>
</feature>
<comment type="function">
    <text evidence="8">Catalyzes the conversion of allantoin (5-ureidohydantoin) to allantoic acid by hydrolytic cleavage of the five-member hydantoin ring.</text>
</comment>
<dbReference type="Gene3D" id="3.20.20.140">
    <property type="entry name" value="Metal-dependent hydrolases"/>
    <property type="match status" value="1"/>
</dbReference>
<feature type="binding site" evidence="8">
    <location>
        <position position="238"/>
    </location>
    <ligand>
        <name>Zn(2+)</name>
        <dbReference type="ChEBI" id="CHEBI:29105"/>
        <label>2</label>
    </ligand>
</feature>
<feature type="binding site" evidence="8">
    <location>
        <position position="62"/>
    </location>
    <ligand>
        <name>Zn(2+)</name>
        <dbReference type="ChEBI" id="CHEBI:29105"/>
        <label>1</label>
    </ligand>
</feature>
<comment type="function">
    <text evidence="1">Catalyzes the reversible cyclization of carbamoyl aspartate to dihydroorotate.</text>
</comment>
<dbReference type="EMBL" id="FTOD01000001">
    <property type="protein sequence ID" value="SIS42234.1"/>
    <property type="molecule type" value="Genomic_DNA"/>
</dbReference>
<dbReference type="GO" id="GO:0004038">
    <property type="term" value="F:allantoinase activity"/>
    <property type="evidence" value="ECO:0007669"/>
    <property type="project" value="UniProtKB-UniRule"/>
</dbReference>
<dbReference type="InterPro" id="IPR002195">
    <property type="entry name" value="Dihydroorotase_CS"/>
</dbReference>
<evidence type="ECO:0000256" key="1">
    <source>
        <dbReference type="ARBA" id="ARBA00002368"/>
    </source>
</evidence>
<proteinExistence type="inferred from homology"/>
<evidence type="ECO:0000313" key="11">
    <source>
        <dbReference type="Proteomes" id="UP000186795"/>
    </source>
</evidence>
<dbReference type="AlphaFoldDB" id="A0A1N7IYW0"/>
<dbReference type="PANTHER" id="PTHR43668:SF4">
    <property type="entry name" value="ALLANTOINASE"/>
    <property type="match status" value="1"/>
</dbReference>
<dbReference type="InterPro" id="IPR011059">
    <property type="entry name" value="Metal-dep_hydrolase_composite"/>
</dbReference>
<gene>
    <name evidence="8" type="primary">allB</name>
    <name evidence="10" type="ORF">SAMN05421790_101524</name>
</gene>
<comment type="catalytic activity">
    <reaction evidence="8">
        <text>(S)-allantoin + H2O = allantoate + H(+)</text>
        <dbReference type="Rhea" id="RHEA:17029"/>
        <dbReference type="ChEBI" id="CHEBI:15377"/>
        <dbReference type="ChEBI" id="CHEBI:15378"/>
        <dbReference type="ChEBI" id="CHEBI:15678"/>
        <dbReference type="ChEBI" id="CHEBI:17536"/>
        <dbReference type="EC" id="3.5.2.5"/>
    </reaction>
</comment>
<dbReference type="Gene3D" id="2.30.40.10">
    <property type="entry name" value="Urease, subunit C, domain 1"/>
    <property type="match status" value="1"/>
</dbReference>
<evidence type="ECO:0000256" key="3">
    <source>
        <dbReference type="ARBA" id="ARBA00011881"/>
    </source>
</evidence>
<accession>A0A1N7IYW0</accession>
<dbReference type="EC" id="3.5.2.5" evidence="8"/>
<keyword evidence="11" id="KW-1185">Reference proteome</keyword>
<dbReference type="NCBIfam" id="TIGR03178">
    <property type="entry name" value="allantoinase"/>
    <property type="match status" value="1"/>
</dbReference>
<evidence type="ECO:0000256" key="2">
    <source>
        <dbReference type="ARBA" id="ARBA00010286"/>
    </source>
</evidence>
<keyword evidence="5 8" id="KW-0479">Metal-binding</keyword>
<evidence type="ECO:0000313" key="10">
    <source>
        <dbReference type="EMBL" id="SIS42234.1"/>
    </source>
</evidence>
<comment type="subunit">
    <text evidence="3 8">Homotetramer.</text>
</comment>
<feature type="domain" description="Amidohydrolase-related" evidence="9">
    <location>
        <begin position="53"/>
        <end position="432"/>
    </location>
</feature>
<dbReference type="GO" id="GO:0006145">
    <property type="term" value="P:purine nucleobase catabolic process"/>
    <property type="evidence" value="ECO:0007669"/>
    <property type="project" value="TreeGrafter"/>
</dbReference>
<protein>
    <recommendedName>
        <fullName evidence="8">Allantoinase</fullName>
        <ecNumber evidence="8">3.5.2.5</ecNumber>
    </recommendedName>
    <alternativeName>
        <fullName evidence="8">Allantoin-utilizing enzyme</fullName>
    </alternativeName>
</protein>
<comment type="cofactor">
    <cofactor evidence="8">
        <name>Zn(2+)</name>
        <dbReference type="ChEBI" id="CHEBI:29105"/>
    </cofactor>
    <text evidence="8">Binds 2 Zn(2+) ions per subunit.</text>
</comment>
<evidence type="ECO:0000256" key="7">
    <source>
        <dbReference type="ARBA" id="ARBA00022833"/>
    </source>
</evidence>
<comment type="PTM">
    <text evidence="8">Carboxylation allows a single lysine to coordinate two zinc ions.</text>
</comment>
<dbReference type="UniPathway" id="UPA00395">
    <property type="reaction ID" value="UER00653"/>
</dbReference>
<evidence type="ECO:0000256" key="8">
    <source>
        <dbReference type="HAMAP-Rule" id="MF_01645"/>
    </source>
</evidence>
<dbReference type="GO" id="GO:0008270">
    <property type="term" value="F:zinc ion binding"/>
    <property type="evidence" value="ECO:0007669"/>
    <property type="project" value="InterPro"/>
</dbReference>
<name>A0A1N7IYW0_9BACL</name>
<evidence type="ECO:0000259" key="9">
    <source>
        <dbReference type="Pfam" id="PF01979"/>
    </source>
</evidence>
<keyword evidence="6 8" id="KW-0378">Hydrolase</keyword>
<dbReference type="GO" id="GO:0050897">
    <property type="term" value="F:cobalt ion binding"/>
    <property type="evidence" value="ECO:0007669"/>
    <property type="project" value="InterPro"/>
</dbReference>
<dbReference type="InterPro" id="IPR050138">
    <property type="entry name" value="DHOase/Allantoinase_Hydrolase"/>
</dbReference>
<dbReference type="HAMAP" id="MF_01645">
    <property type="entry name" value="Hydantoinase"/>
    <property type="match status" value="1"/>
</dbReference>
<dbReference type="Proteomes" id="UP000186795">
    <property type="component" value="Unassembled WGS sequence"/>
</dbReference>
<feature type="binding site" evidence="8">
    <location>
        <position position="185"/>
    </location>
    <ligand>
        <name>Zn(2+)</name>
        <dbReference type="ChEBI" id="CHEBI:29105"/>
        <label>2</label>
    </ligand>
</feature>
<organism evidence="10 11">
    <name type="scientific">Kroppenstedtia eburnea</name>
    <dbReference type="NCBI Taxonomy" id="714067"/>
    <lineage>
        <taxon>Bacteria</taxon>
        <taxon>Bacillati</taxon>
        <taxon>Bacillota</taxon>
        <taxon>Bacilli</taxon>
        <taxon>Bacillales</taxon>
        <taxon>Thermoactinomycetaceae</taxon>
        <taxon>Kroppenstedtia</taxon>
    </lineage>
</organism>
<dbReference type="Pfam" id="PF01979">
    <property type="entry name" value="Amidohydro_1"/>
    <property type="match status" value="1"/>
</dbReference>
<dbReference type="PROSITE" id="PS00482">
    <property type="entry name" value="DIHYDROOROTASE_1"/>
    <property type="match status" value="1"/>
</dbReference>
<reference evidence="11" key="1">
    <citation type="submission" date="2017-01" db="EMBL/GenBank/DDBJ databases">
        <authorList>
            <person name="Varghese N."/>
            <person name="Submissions S."/>
        </authorList>
    </citation>
    <scope>NUCLEOTIDE SEQUENCE [LARGE SCALE GENOMIC DNA]</scope>
    <source>
        <strain evidence="11">DSM 45196</strain>
    </source>
</reference>
<feature type="binding site" evidence="8">
    <location>
        <position position="311"/>
    </location>
    <ligand>
        <name>Zn(2+)</name>
        <dbReference type="ChEBI" id="CHEBI:29105"/>
        <label>1</label>
    </ligand>
</feature>
<dbReference type="NCBIfam" id="NF004839">
    <property type="entry name" value="PRK06189.1"/>
    <property type="match status" value="1"/>
</dbReference>
<dbReference type="InterPro" id="IPR047604">
    <property type="entry name" value="Allantoinase_bact"/>
</dbReference>
<dbReference type="SUPFAM" id="SSF51556">
    <property type="entry name" value="Metallo-dependent hydrolases"/>
    <property type="match status" value="1"/>
</dbReference>
<dbReference type="GO" id="GO:0005737">
    <property type="term" value="C:cytoplasm"/>
    <property type="evidence" value="ECO:0007669"/>
    <property type="project" value="TreeGrafter"/>
</dbReference>
<dbReference type="InterPro" id="IPR006680">
    <property type="entry name" value="Amidohydro-rel"/>
</dbReference>
<feature type="modified residue" description="N6-carboxylysine" evidence="8">
    <location>
        <position position="149"/>
    </location>
</feature>
<dbReference type="InterPro" id="IPR032466">
    <property type="entry name" value="Metal_Hydrolase"/>
</dbReference>
<comment type="similarity">
    <text evidence="8">Belongs to the metallo-dependent hydrolases superfamily. Allantoinase family.</text>
</comment>
<comment type="pathway">
    <text evidence="8">Nitrogen metabolism; (S)-allantoin degradation; allantoate from (S)-allantoin: step 1/1.</text>
</comment>
<feature type="binding site" description="via carbamate group" evidence="8">
    <location>
        <position position="149"/>
    </location>
    <ligand>
        <name>Zn(2+)</name>
        <dbReference type="ChEBI" id="CHEBI:29105"/>
        <label>2</label>
    </ligand>
</feature>
<dbReference type="GO" id="GO:0000256">
    <property type="term" value="P:allantoin catabolic process"/>
    <property type="evidence" value="ECO:0007669"/>
    <property type="project" value="UniProtKB-UniRule"/>
</dbReference>
<dbReference type="InterPro" id="IPR017593">
    <property type="entry name" value="Allantoinase"/>
</dbReference>
<keyword evidence="4 8" id="KW-0659">Purine metabolism</keyword>